<dbReference type="PRINTS" id="PR01021">
    <property type="entry name" value="OMPADOMAIN"/>
</dbReference>
<dbReference type="InterPro" id="IPR036737">
    <property type="entry name" value="OmpA-like_sf"/>
</dbReference>
<feature type="chain" id="PRO_5002517646" evidence="5">
    <location>
        <begin position="20"/>
        <end position="237"/>
    </location>
</feature>
<reference evidence="7 8" key="2">
    <citation type="journal article" date="2016" name="Genome Announc.">
        <title>Genome Sequence of Nitrosomonas communis Strain Nm2, a Mesophilic Ammonia-Oxidizing Bacterium Isolated from Mediterranean Soil.</title>
        <authorList>
            <person name="Kozlowski J.A."/>
            <person name="Kits K.D."/>
            <person name="Stein L.Y."/>
        </authorList>
    </citation>
    <scope>NUCLEOTIDE SEQUENCE [LARGE SCALE GENOMIC DNA]</scope>
    <source>
        <strain evidence="7 8">Nm2</strain>
    </source>
</reference>
<reference evidence="8" key="1">
    <citation type="submission" date="2015-05" db="EMBL/GenBank/DDBJ databases">
        <title>Draft genome of Nitrosomonas communis strain Nm2.</title>
        <authorList>
            <person name="Kozlowski J.A."/>
            <person name="Kits K.D."/>
            <person name="Stein L.Y."/>
        </authorList>
    </citation>
    <scope>NUCLEOTIDE SEQUENCE [LARGE SCALE GENOMIC DNA]</scope>
    <source>
        <strain evidence="8">Nm2</strain>
    </source>
</reference>
<keyword evidence="3" id="KW-0998">Cell outer membrane</keyword>
<accession>A0A0F7KEF2</accession>
<comment type="subcellular location">
    <subcellularLocation>
        <location evidence="1">Cell outer membrane</location>
    </subcellularLocation>
</comment>
<gene>
    <name evidence="7" type="ORF">AAW31_04225</name>
</gene>
<evidence type="ECO:0000256" key="2">
    <source>
        <dbReference type="ARBA" id="ARBA00023136"/>
    </source>
</evidence>
<keyword evidence="7" id="KW-0966">Cell projection</keyword>
<name>A0A0F7KEF2_9PROT</name>
<dbReference type="InterPro" id="IPR006664">
    <property type="entry name" value="OMP_bac"/>
</dbReference>
<dbReference type="Proteomes" id="UP000034156">
    <property type="component" value="Chromosome"/>
</dbReference>
<sequence>MMKNYIHPLLALLAFLLAACTTPKQNTADLKAEIDAARSGHYGQAMLHAEQSAKDLEAANNMLSHLENDHYWNIDEKQKALNAARSAAHHRLESEKEMCQWLTEVHSHNHYKGAKKTRKKHHSVAYFETGSAEPFKTRDEAISRIGHWLKEHPNATATITASTDTVGKPDYNQALSERRAKAVMERLVASGAKSNQLIVKAIGEATGPDNTPNQKNRVVNVTTSQSQDGYLDCPNLK</sequence>
<keyword evidence="7" id="KW-0282">Flagellum</keyword>
<dbReference type="PROSITE" id="PS51257">
    <property type="entry name" value="PROKAR_LIPOPROTEIN"/>
    <property type="match status" value="1"/>
</dbReference>
<dbReference type="PANTHER" id="PTHR30329:SF21">
    <property type="entry name" value="LIPOPROTEIN YIAD-RELATED"/>
    <property type="match status" value="1"/>
</dbReference>
<proteinExistence type="predicted"/>
<dbReference type="OrthoDB" id="8549113at2"/>
<keyword evidence="7" id="KW-0969">Cilium</keyword>
<feature type="signal peptide" evidence="5">
    <location>
        <begin position="1"/>
        <end position="19"/>
    </location>
</feature>
<dbReference type="GO" id="GO:0009279">
    <property type="term" value="C:cell outer membrane"/>
    <property type="evidence" value="ECO:0007669"/>
    <property type="project" value="UniProtKB-SubCell"/>
</dbReference>
<evidence type="ECO:0000259" key="6">
    <source>
        <dbReference type="PROSITE" id="PS51123"/>
    </source>
</evidence>
<dbReference type="CDD" id="cd07185">
    <property type="entry name" value="OmpA_C-like"/>
    <property type="match status" value="1"/>
</dbReference>
<dbReference type="KEGG" id="nco:AAW31_04225"/>
<protein>
    <submittedName>
        <fullName evidence="7">Flagellar motor protein MotB</fullName>
    </submittedName>
</protein>
<dbReference type="SUPFAM" id="SSF103088">
    <property type="entry name" value="OmpA-like"/>
    <property type="match status" value="1"/>
</dbReference>
<keyword evidence="8" id="KW-1185">Reference proteome</keyword>
<evidence type="ECO:0000313" key="7">
    <source>
        <dbReference type="EMBL" id="AKH37199.1"/>
    </source>
</evidence>
<evidence type="ECO:0000256" key="5">
    <source>
        <dbReference type="SAM" id="SignalP"/>
    </source>
</evidence>
<dbReference type="PANTHER" id="PTHR30329">
    <property type="entry name" value="STATOR ELEMENT OF FLAGELLAR MOTOR COMPLEX"/>
    <property type="match status" value="1"/>
</dbReference>
<evidence type="ECO:0000256" key="3">
    <source>
        <dbReference type="ARBA" id="ARBA00023237"/>
    </source>
</evidence>
<dbReference type="InterPro" id="IPR050330">
    <property type="entry name" value="Bact_OuterMem_StrucFunc"/>
</dbReference>
<dbReference type="InterPro" id="IPR006665">
    <property type="entry name" value="OmpA-like"/>
</dbReference>
<dbReference type="PATRIC" id="fig|44574.3.peg.1009"/>
<dbReference type="EMBL" id="CP011451">
    <property type="protein sequence ID" value="AKH37199.1"/>
    <property type="molecule type" value="Genomic_DNA"/>
</dbReference>
<evidence type="ECO:0000256" key="4">
    <source>
        <dbReference type="PROSITE-ProRule" id="PRU00473"/>
    </source>
</evidence>
<dbReference type="Pfam" id="PF00691">
    <property type="entry name" value="OmpA"/>
    <property type="match status" value="1"/>
</dbReference>
<dbReference type="Gene3D" id="3.30.1330.60">
    <property type="entry name" value="OmpA-like domain"/>
    <property type="match status" value="1"/>
</dbReference>
<evidence type="ECO:0000256" key="1">
    <source>
        <dbReference type="ARBA" id="ARBA00004442"/>
    </source>
</evidence>
<dbReference type="PROSITE" id="PS51123">
    <property type="entry name" value="OMPA_2"/>
    <property type="match status" value="1"/>
</dbReference>
<keyword evidence="5" id="KW-0732">Signal</keyword>
<evidence type="ECO:0000313" key="8">
    <source>
        <dbReference type="Proteomes" id="UP000034156"/>
    </source>
</evidence>
<organism evidence="7 8">
    <name type="scientific">Nitrosomonas communis</name>
    <dbReference type="NCBI Taxonomy" id="44574"/>
    <lineage>
        <taxon>Bacteria</taxon>
        <taxon>Pseudomonadati</taxon>
        <taxon>Pseudomonadota</taxon>
        <taxon>Betaproteobacteria</taxon>
        <taxon>Nitrosomonadales</taxon>
        <taxon>Nitrosomonadaceae</taxon>
        <taxon>Nitrosomonas</taxon>
    </lineage>
</organism>
<dbReference type="AlphaFoldDB" id="A0A0F7KEF2"/>
<keyword evidence="2 4" id="KW-0472">Membrane</keyword>
<feature type="domain" description="OmpA-like" evidence="6">
    <location>
        <begin position="114"/>
        <end position="227"/>
    </location>
</feature>